<evidence type="ECO:0000313" key="2">
    <source>
        <dbReference type="Proteomes" id="UP000268014"/>
    </source>
</evidence>
<evidence type="ECO:0000313" key="3">
    <source>
        <dbReference type="WBParaSite" id="HPLM_0000775801-mRNA-1"/>
    </source>
</evidence>
<dbReference type="Proteomes" id="UP000268014">
    <property type="component" value="Unassembled WGS sequence"/>
</dbReference>
<dbReference type="AlphaFoldDB" id="A0A0N4WBD8"/>
<dbReference type="EMBL" id="UZAF01016721">
    <property type="protein sequence ID" value="VDO32870.1"/>
    <property type="molecule type" value="Genomic_DNA"/>
</dbReference>
<name>A0A0N4WBD8_HAEPC</name>
<reference evidence="1 2" key="2">
    <citation type="submission" date="2018-11" db="EMBL/GenBank/DDBJ databases">
        <authorList>
            <consortium name="Pathogen Informatics"/>
        </authorList>
    </citation>
    <scope>NUCLEOTIDE SEQUENCE [LARGE SCALE GENOMIC DNA]</scope>
    <source>
        <strain evidence="1 2">MHpl1</strain>
    </source>
</reference>
<reference evidence="3" key="1">
    <citation type="submission" date="2017-02" db="UniProtKB">
        <authorList>
            <consortium name="WormBaseParasite"/>
        </authorList>
    </citation>
    <scope>IDENTIFICATION</scope>
</reference>
<accession>A0A0N4WBD8</accession>
<dbReference type="WBParaSite" id="HPLM_0000775801-mRNA-1">
    <property type="protein sequence ID" value="HPLM_0000775801-mRNA-1"/>
    <property type="gene ID" value="HPLM_0000775801"/>
</dbReference>
<organism evidence="3">
    <name type="scientific">Haemonchus placei</name>
    <name type="common">Barber's pole worm</name>
    <dbReference type="NCBI Taxonomy" id="6290"/>
    <lineage>
        <taxon>Eukaryota</taxon>
        <taxon>Metazoa</taxon>
        <taxon>Ecdysozoa</taxon>
        <taxon>Nematoda</taxon>
        <taxon>Chromadorea</taxon>
        <taxon>Rhabditida</taxon>
        <taxon>Rhabditina</taxon>
        <taxon>Rhabditomorpha</taxon>
        <taxon>Strongyloidea</taxon>
        <taxon>Trichostrongylidae</taxon>
        <taxon>Haemonchus</taxon>
    </lineage>
</organism>
<protein>
    <submittedName>
        <fullName evidence="1 3">Uncharacterized protein</fullName>
    </submittedName>
</protein>
<proteinExistence type="predicted"/>
<evidence type="ECO:0000313" key="1">
    <source>
        <dbReference type="EMBL" id="VDO32870.1"/>
    </source>
</evidence>
<sequence>MSKYTPNSEHVSTWLFVVKLLSESLSNSSMIMLYHTLPRLSSKKSTSWAGQFCRIRRIFRT</sequence>
<gene>
    <name evidence="1" type="ORF">HPLM_LOCUS7750</name>
</gene>
<keyword evidence="2" id="KW-1185">Reference proteome</keyword>